<evidence type="ECO:0000256" key="1">
    <source>
        <dbReference type="ARBA" id="ARBA00006484"/>
    </source>
</evidence>
<organism evidence="3 4">
    <name type="scientific">Haloplanus salinus</name>
    <dbReference type="NCBI Taxonomy" id="1126245"/>
    <lineage>
        <taxon>Archaea</taxon>
        <taxon>Methanobacteriati</taxon>
        <taxon>Methanobacteriota</taxon>
        <taxon>Stenosarchaea group</taxon>
        <taxon>Halobacteria</taxon>
        <taxon>Halobacteriales</taxon>
        <taxon>Haloferacaceae</taxon>
        <taxon>Haloplanus</taxon>
    </lineage>
</organism>
<evidence type="ECO:0000313" key="4">
    <source>
        <dbReference type="Proteomes" id="UP000252189"/>
    </source>
</evidence>
<protein>
    <submittedName>
        <fullName evidence="3">SDR family NAD(P)-dependent oxidoreductase</fullName>
    </submittedName>
</protein>
<gene>
    <name evidence="3" type="ORF">DU504_03315</name>
</gene>
<dbReference type="SMART" id="SM00822">
    <property type="entry name" value="PKS_KR"/>
    <property type="match status" value="1"/>
</dbReference>
<dbReference type="InterPro" id="IPR036291">
    <property type="entry name" value="NAD(P)-bd_dom_sf"/>
</dbReference>
<dbReference type="GO" id="GO:0016616">
    <property type="term" value="F:oxidoreductase activity, acting on the CH-OH group of donors, NAD or NADP as acceptor"/>
    <property type="evidence" value="ECO:0007669"/>
    <property type="project" value="TreeGrafter"/>
</dbReference>
<dbReference type="PANTHER" id="PTHR42760:SF135">
    <property type="entry name" value="BLL7886 PROTEIN"/>
    <property type="match status" value="1"/>
</dbReference>
<reference evidence="3 4" key="1">
    <citation type="submission" date="2018-07" db="EMBL/GenBank/DDBJ databases">
        <title>Genome sequences of Haloplanus salinus JCM 18368T.</title>
        <authorList>
            <person name="Kim Y.B."/>
            <person name="Roh S.W."/>
        </authorList>
    </citation>
    <scope>NUCLEOTIDE SEQUENCE [LARGE SCALE GENOMIC DNA]</scope>
    <source>
        <strain evidence="3 4">JCM 18368</strain>
    </source>
</reference>
<dbReference type="CDD" id="cd05233">
    <property type="entry name" value="SDR_c"/>
    <property type="match status" value="1"/>
</dbReference>
<dbReference type="RefSeq" id="WP_114447973.1">
    <property type="nucleotide sequence ID" value="NZ_QPHM01000001.1"/>
</dbReference>
<dbReference type="FunFam" id="3.40.50.720:FF:000084">
    <property type="entry name" value="Short-chain dehydrogenase reductase"/>
    <property type="match status" value="1"/>
</dbReference>
<dbReference type="GO" id="GO:0030497">
    <property type="term" value="P:fatty acid elongation"/>
    <property type="evidence" value="ECO:0007669"/>
    <property type="project" value="TreeGrafter"/>
</dbReference>
<dbReference type="AlphaFoldDB" id="A0A368N7C4"/>
<keyword evidence="4" id="KW-1185">Reference proteome</keyword>
<sequence length="272" mass="28301">MPVGTHRTAVSDDRSVPTPIDYEPISAEESTVVVVGGTSGIGRAISLAFATEGANVVPTSRSEERVAETADEVRERGGEALAITCDVTDRESLAALADAAVERFGEVDVLVNSPGAIARAAVPDVTDDEWDRVLDVQLTGVHRTVQTFVTRTGVESVVNVASLSSLLGIEDLAAYSAAKGGIDGYTHAAAKDLGPDVRVNAVRPGFVATPQTADAYAEGSHRYERIVERSSIGRIGRPEDIAGAVVYLASPAASYVTGETITVDGGFTPSAF</sequence>
<dbReference type="PRINTS" id="PR00080">
    <property type="entry name" value="SDRFAMILY"/>
</dbReference>
<dbReference type="EMBL" id="QPHM01000001">
    <property type="protein sequence ID" value="RCU46422.1"/>
    <property type="molecule type" value="Genomic_DNA"/>
</dbReference>
<dbReference type="SUPFAM" id="SSF51735">
    <property type="entry name" value="NAD(P)-binding Rossmann-fold domains"/>
    <property type="match status" value="1"/>
</dbReference>
<evidence type="ECO:0000259" key="2">
    <source>
        <dbReference type="SMART" id="SM00822"/>
    </source>
</evidence>
<feature type="domain" description="Ketoreductase" evidence="2">
    <location>
        <begin position="30"/>
        <end position="210"/>
    </location>
</feature>
<dbReference type="OrthoDB" id="281764at2157"/>
<evidence type="ECO:0000313" key="3">
    <source>
        <dbReference type="EMBL" id="RCU46422.1"/>
    </source>
</evidence>
<comment type="caution">
    <text evidence="3">The sequence shown here is derived from an EMBL/GenBank/DDBJ whole genome shotgun (WGS) entry which is preliminary data.</text>
</comment>
<dbReference type="Proteomes" id="UP000252189">
    <property type="component" value="Unassembled WGS sequence"/>
</dbReference>
<proteinExistence type="inferred from homology"/>
<comment type="similarity">
    <text evidence="1">Belongs to the short-chain dehydrogenases/reductases (SDR) family.</text>
</comment>
<dbReference type="InterPro" id="IPR020904">
    <property type="entry name" value="Sc_DH/Rdtase_CS"/>
</dbReference>
<dbReference type="PROSITE" id="PS00061">
    <property type="entry name" value="ADH_SHORT"/>
    <property type="match status" value="1"/>
</dbReference>
<accession>A0A368N7C4</accession>
<dbReference type="InterPro" id="IPR002347">
    <property type="entry name" value="SDR_fam"/>
</dbReference>
<dbReference type="Pfam" id="PF13561">
    <property type="entry name" value="adh_short_C2"/>
    <property type="match status" value="1"/>
</dbReference>
<dbReference type="InterPro" id="IPR057326">
    <property type="entry name" value="KR_dom"/>
</dbReference>
<dbReference type="Gene3D" id="3.40.50.720">
    <property type="entry name" value="NAD(P)-binding Rossmann-like Domain"/>
    <property type="match status" value="1"/>
</dbReference>
<name>A0A368N7C4_9EURY</name>
<dbReference type="PANTHER" id="PTHR42760">
    <property type="entry name" value="SHORT-CHAIN DEHYDROGENASES/REDUCTASES FAMILY MEMBER"/>
    <property type="match status" value="1"/>
</dbReference>
<dbReference type="PRINTS" id="PR00081">
    <property type="entry name" value="GDHRDH"/>
</dbReference>